<reference evidence="2 3" key="1">
    <citation type="submission" date="2019-06" db="EMBL/GenBank/DDBJ databases">
        <title>Sequencing the genomes of 1000 actinobacteria strains.</title>
        <authorList>
            <person name="Klenk H.-P."/>
        </authorList>
    </citation>
    <scope>NUCLEOTIDE SEQUENCE [LARGE SCALE GENOMIC DNA]</scope>
    <source>
        <strain evidence="2 3">DSM 45301</strain>
    </source>
</reference>
<dbReference type="Pfam" id="PF02515">
    <property type="entry name" value="CoA_transf_3"/>
    <property type="match status" value="1"/>
</dbReference>
<dbReference type="InterPro" id="IPR044855">
    <property type="entry name" value="CoA-Trfase_III_dom3_sf"/>
</dbReference>
<feature type="region of interest" description="Disordered" evidence="1">
    <location>
        <begin position="331"/>
        <end position="358"/>
    </location>
</feature>
<dbReference type="EMBL" id="VFPA01000002">
    <property type="protein sequence ID" value="TQM11343.1"/>
    <property type="molecule type" value="Genomic_DNA"/>
</dbReference>
<keyword evidence="3" id="KW-1185">Reference proteome</keyword>
<dbReference type="InterPro" id="IPR023606">
    <property type="entry name" value="CoA-Trfase_III_dom_1_sf"/>
</dbReference>
<dbReference type="AlphaFoldDB" id="A0A543DPW2"/>
<proteinExistence type="predicted"/>
<dbReference type="Proteomes" id="UP000315677">
    <property type="component" value="Unassembled WGS sequence"/>
</dbReference>
<name>A0A543DPW2_9PSEU</name>
<evidence type="ECO:0000256" key="1">
    <source>
        <dbReference type="SAM" id="MobiDB-lite"/>
    </source>
</evidence>
<accession>A0A543DPW2</accession>
<dbReference type="GO" id="GO:0003824">
    <property type="term" value="F:catalytic activity"/>
    <property type="evidence" value="ECO:0007669"/>
    <property type="project" value="InterPro"/>
</dbReference>
<sequence length="385" mass="40454">MTGPLTGIRVLELAAIGPLPLAGMLLSDLGAEVVRVDRVHGTAADLGGARFDVHGRGRRSVGIDLKQPSGAELLLQLCERADVLMEGFRPGVMERLGVGPQECHARNPDLVYGRMTGWGRGGPLSATAGHDINYIAVAGALHPIGHADRPPVPPLNLVGDFGGGGTVLALGVVAALAARARGQADGQVVDAAMVDGTGLLMGVVQGQLASGRWTEERESNGLDGSAPWYRTYETADGRYVAVGAIEPKFWAELLDRLGIAGDPAFRDRYDRSGWPRMRERLIEVFATRTRDGWERHFAGSDACVAPVLTPREATAHPQALARAAYTDLEGVPHPAPAPRLSATPARVAGPAPTPGEHTDAVLAEWGVSEEEIATLRAAGTVGRSG</sequence>
<dbReference type="RefSeq" id="WP_142055422.1">
    <property type="nucleotide sequence ID" value="NZ_VFPA01000002.1"/>
</dbReference>
<protein>
    <submittedName>
        <fullName evidence="2">Alpha-methylacyl-CoA racemase</fullName>
    </submittedName>
</protein>
<gene>
    <name evidence="2" type="ORF">FB558_3902</name>
</gene>
<dbReference type="PANTHER" id="PTHR48228">
    <property type="entry name" value="SUCCINYL-COA--D-CITRAMALATE COA-TRANSFERASE"/>
    <property type="match status" value="1"/>
</dbReference>
<comment type="caution">
    <text evidence="2">The sequence shown here is derived from an EMBL/GenBank/DDBJ whole genome shotgun (WGS) entry which is preliminary data.</text>
</comment>
<dbReference type="OrthoDB" id="9797653at2"/>
<dbReference type="InterPro" id="IPR050509">
    <property type="entry name" value="CoA-transferase_III"/>
</dbReference>
<organism evidence="2 3">
    <name type="scientific">Pseudonocardia kunmingensis</name>
    <dbReference type="NCBI Taxonomy" id="630975"/>
    <lineage>
        <taxon>Bacteria</taxon>
        <taxon>Bacillati</taxon>
        <taxon>Actinomycetota</taxon>
        <taxon>Actinomycetes</taxon>
        <taxon>Pseudonocardiales</taxon>
        <taxon>Pseudonocardiaceae</taxon>
        <taxon>Pseudonocardia</taxon>
    </lineage>
</organism>
<evidence type="ECO:0000313" key="3">
    <source>
        <dbReference type="Proteomes" id="UP000315677"/>
    </source>
</evidence>
<dbReference type="PANTHER" id="PTHR48228:SF5">
    <property type="entry name" value="ALPHA-METHYLACYL-COA RACEMASE"/>
    <property type="match status" value="1"/>
</dbReference>
<dbReference type="InterPro" id="IPR003673">
    <property type="entry name" value="CoA-Trfase_fam_III"/>
</dbReference>
<evidence type="ECO:0000313" key="2">
    <source>
        <dbReference type="EMBL" id="TQM11343.1"/>
    </source>
</evidence>
<dbReference type="SUPFAM" id="SSF89796">
    <property type="entry name" value="CoA-transferase family III (CaiB/BaiF)"/>
    <property type="match status" value="1"/>
</dbReference>
<dbReference type="Gene3D" id="3.30.1540.10">
    <property type="entry name" value="formyl-coa transferase, domain 3"/>
    <property type="match status" value="1"/>
</dbReference>
<dbReference type="Gene3D" id="3.40.50.10540">
    <property type="entry name" value="Crotonobetainyl-coa:carnitine coa-transferase, domain 1"/>
    <property type="match status" value="1"/>
</dbReference>